<dbReference type="PANTHER" id="PTHR47938:SF35">
    <property type="entry name" value="PENTATRICOPEPTIDE REPEAT-CONTAINING PROTEIN 4, MITOCHONDRIAL-RELATED"/>
    <property type="match status" value="1"/>
</dbReference>
<name>A0ABP1E952_9APHY</name>
<organism evidence="3 4">
    <name type="scientific">Somion occarium</name>
    <dbReference type="NCBI Taxonomy" id="3059160"/>
    <lineage>
        <taxon>Eukaryota</taxon>
        <taxon>Fungi</taxon>
        <taxon>Dikarya</taxon>
        <taxon>Basidiomycota</taxon>
        <taxon>Agaricomycotina</taxon>
        <taxon>Agaricomycetes</taxon>
        <taxon>Polyporales</taxon>
        <taxon>Cerrenaceae</taxon>
        <taxon>Somion</taxon>
    </lineage>
</organism>
<evidence type="ECO:0008006" key="5">
    <source>
        <dbReference type="Google" id="ProtNLM"/>
    </source>
</evidence>
<gene>
    <name evidence="3" type="ORF">GFSPODELE1_LOCUS10806</name>
</gene>
<reference evidence="4" key="1">
    <citation type="submission" date="2024-04" db="EMBL/GenBank/DDBJ databases">
        <authorList>
            <person name="Shaw F."/>
            <person name="Minotto A."/>
        </authorList>
    </citation>
    <scope>NUCLEOTIDE SEQUENCE [LARGE SCALE GENOMIC DNA]</scope>
</reference>
<dbReference type="InterPro" id="IPR011990">
    <property type="entry name" value="TPR-like_helical_dom_sf"/>
</dbReference>
<dbReference type="Proteomes" id="UP001497453">
    <property type="component" value="Chromosome 9"/>
</dbReference>
<protein>
    <recommendedName>
        <fullName evidence="5">Pentatricopeptide repeat-containing protein</fullName>
    </recommendedName>
</protein>
<keyword evidence="2" id="KW-0812">Transmembrane</keyword>
<keyword evidence="2" id="KW-1133">Transmembrane helix</keyword>
<proteinExistence type="predicted"/>
<accession>A0ABP1E952</accession>
<dbReference type="PANTHER" id="PTHR47938">
    <property type="entry name" value="RESPIRATORY COMPLEX I CHAPERONE (CIA84), PUTATIVE (AFU_ORTHOLOGUE AFUA_2G06020)-RELATED"/>
    <property type="match status" value="1"/>
</dbReference>
<feature type="transmembrane region" description="Helical" evidence="2">
    <location>
        <begin position="195"/>
        <end position="220"/>
    </location>
</feature>
<dbReference type="Gene3D" id="1.25.40.10">
    <property type="entry name" value="Tetratricopeptide repeat domain"/>
    <property type="match status" value="1"/>
</dbReference>
<sequence length="849" mass="95779">MQPMPPTPDNLPLSSEHTTPMTPAQMSRAASHAVRLCVRSGAVMEACYILNSLHGSIEDGPGGLGPLEDIGPMPEGLKPITFGQEVSPRLSSHCFLHAMVRAGSVGRAARFAELMMARGTRMRSKTLEAIIQGLCSDPQSQIKAKAIRLADIAKQGRRPPMLELDADCVNDAYTRAAIRILQIARKYSQRRTERMFSTIIGACLLQGEIIVGCLLFVLLVKDWQARHAMLTPVDSGDANSEETVQGKDKGRLYRLRQLDHNQSTPKVSSMTSILQEIEAVLAKRPQEPEDHVAFEEALQALANLAMLVEQGLAPFPQLSPLLRAFWSCPKVPHRVWILQDNAVVQVKADPPLRLPQLDRVSYNSLLHYALRHRISPGLADSVLRHMLEHRKRPLKPDVGTYNVLLRSSTLLRNSDMATAVIHAFRRDTRNQKLMPEDEPSVPKTKECIPYRMRQIVRRYPDTYETSTWGERRDSYRDIARTVVGLDVKLPADNITVSSYIMHLTSTGRPHLVALLIFRLIPELHIVDHPSGADDAEQKERRKENREACLKRAASFGPHFFAAVLNALVKAGKTGLAERVWLLALQAQRASWIPGFVENVKPWCLTIHSYTSMMQCYAREACRPMPIHMLDSATVPDWTPRDNLHVRGWAGVVHMRQALQKVPRRMAGRRMGMMVFRSLASGGEDVLHALRDLRKFGPEIEIPPESLPVPDARFFNAALMLFGRDPSLAKHRSANQWRRRLDFSMRSFSRYGTVARLPHPALQEIGEAMVANGYSIPPAFRHFFVGRLPVGLLADWNKPEFDYSPYAFPPTTHLPYRSNRIPVTKTRGLPVRRRIRRPRRTRNNSSANVY</sequence>
<evidence type="ECO:0000313" key="3">
    <source>
        <dbReference type="EMBL" id="CAL1716566.1"/>
    </source>
</evidence>
<feature type="region of interest" description="Disordered" evidence="1">
    <location>
        <begin position="1"/>
        <end position="26"/>
    </location>
</feature>
<keyword evidence="4" id="KW-1185">Reference proteome</keyword>
<feature type="compositionally biased region" description="Polar residues" evidence="1">
    <location>
        <begin position="12"/>
        <end position="25"/>
    </location>
</feature>
<evidence type="ECO:0000256" key="1">
    <source>
        <dbReference type="SAM" id="MobiDB-lite"/>
    </source>
</evidence>
<evidence type="ECO:0000313" key="4">
    <source>
        <dbReference type="Proteomes" id="UP001497453"/>
    </source>
</evidence>
<evidence type="ECO:0000256" key="2">
    <source>
        <dbReference type="SAM" id="Phobius"/>
    </source>
</evidence>
<keyword evidence="2" id="KW-0472">Membrane</keyword>
<dbReference type="EMBL" id="OZ037952">
    <property type="protein sequence ID" value="CAL1716566.1"/>
    <property type="molecule type" value="Genomic_DNA"/>
</dbReference>